<dbReference type="Proteomes" id="UP000278962">
    <property type="component" value="Unassembled WGS sequence"/>
</dbReference>
<comment type="caution">
    <text evidence="1">The sequence shown here is derived from an EMBL/GenBank/DDBJ whole genome shotgun (WGS) entry which is preliminary data.</text>
</comment>
<dbReference type="EMBL" id="RBIL01000001">
    <property type="protein sequence ID" value="RKQ90251.1"/>
    <property type="molecule type" value="Genomic_DNA"/>
</dbReference>
<reference evidence="1 2" key="1">
    <citation type="submission" date="2018-10" db="EMBL/GenBank/DDBJ databases">
        <title>Genomic Encyclopedia of Archaeal and Bacterial Type Strains, Phase II (KMG-II): from individual species to whole genera.</title>
        <authorList>
            <person name="Goeker M."/>
        </authorList>
    </citation>
    <scope>NUCLEOTIDE SEQUENCE [LARGE SCALE GENOMIC DNA]</scope>
    <source>
        <strain evidence="1 2">DSM 14954</strain>
    </source>
</reference>
<sequence length="120" mass="12687">MRPLALTLLAGAALVAAGCGDRTDDVRGDRVLRGGILYFGGPAGPGGMAEQGTDYKSGTVSLYDGDGKITATKLDDGEPFEFHVRRGTYRLRTDLGDLPCERVVEVAQARVTADLECAIK</sequence>
<protein>
    <recommendedName>
        <fullName evidence="3">Carboxypeptidase regulatory-like domain-containing protein</fullName>
    </recommendedName>
</protein>
<organism evidence="1 2">
    <name type="scientific">Solirubrobacter pauli</name>
    <dbReference type="NCBI Taxonomy" id="166793"/>
    <lineage>
        <taxon>Bacteria</taxon>
        <taxon>Bacillati</taxon>
        <taxon>Actinomycetota</taxon>
        <taxon>Thermoleophilia</taxon>
        <taxon>Solirubrobacterales</taxon>
        <taxon>Solirubrobacteraceae</taxon>
        <taxon>Solirubrobacter</taxon>
    </lineage>
</organism>
<name>A0A660LC35_9ACTN</name>
<dbReference type="PROSITE" id="PS51257">
    <property type="entry name" value="PROKAR_LIPOPROTEIN"/>
    <property type="match status" value="1"/>
</dbReference>
<keyword evidence="2" id="KW-1185">Reference proteome</keyword>
<proteinExistence type="predicted"/>
<accession>A0A660LC35</accession>
<dbReference type="AlphaFoldDB" id="A0A660LC35"/>
<gene>
    <name evidence="1" type="ORF">C8N24_0051</name>
</gene>
<evidence type="ECO:0008006" key="3">
    <source>
        <dbReference type="Google" id="ProtNLM"/>
    </source>
</evidence>
<evidence type="ECO:0000313" key="1">
    <source>
        <dbReference type="EMBL" id="RKQ90251.1"/>
    </source>
</evidence>
<evidence type="ECO:0000313" key="2">
    <source>
        <dbReference type="Proteomes" id="UP000278962"/>
    </source>
</evidence>
<dbReference type="RefSeq" id="WP_121246654.1">
    <property type="nucleotide sequence ID" value="NZ_RBIL01000001.1"/>
</dbReference>